<dbReference type="Gene3D" id="1.20.1260.20">
    <property type="entry name" value="PPE superfamily"/>
    <property type="match status" value="1"/>
</dbReference>
<dbReference type="InterPro" id="IPR000030">
    <property type="entry name" value="PPE_dom"/>
</dbReference>
<geneLocation type="plasmid" evidence="4 5">
    <name>unnamed</name>
</geneLocation>
<dbReference type="EMBL" id="CP092428">
    <property type="protein sequence ID" value="ULP39971.1"/>
    <property type="molecule type" value="Genomic_DNA"/>
</dbReference>
<dbReference type="RefSeq" id="WP_052429197.1">
    <property type="nucleotide sequence ID" value="NZ_CP092428.2"/>
</dbReference>
<proteinExistence type="inferred from homology"/>
<evidence type="ECO:0000259" key="2">
    <source>
        <dbReference type="Pfam" id="PF00823"/>
    </source>
</evidence>
<evidence type="ECO:0000313" key="3">
    <source>
        <dbReference type="EMBL" id="MCV7069150.1"/>
    </source>
</evidence>
<dbReference type="Proteomes" id="UP001140272">
    <property type="component" value="Unassembled WGS sequence"/>
</dbReference>
<dbReference type="SUPFAM" id="SSF140459">
    <property type="entry name" value="PE/PPE dimer-like"/>
    <property type="match status" value="1"/>
</dbReference>
<keyword evidence="4" id="KW-0614">Plasmid</keyword>
<comment type="similarity">
    <text evidence="1">Belongs to the mycobacterial PPE family.</text>
</comment>
<evidence type="ECO:0000313" key="5">
    <source>
        <dbReference type="Proteomes" id="UP001055159"/>
    </source>
</evidence>
<dbReference type="Proteomes" id="UP001055159">
    <property type="component" value="Plasmid unnamed"/>
</dbReference>
<reference evidence="3" key="2">
    <citation type="journal article" date="2022" name="BMC Genomics">
        <title>Comparative genome analysis of mycobacteria focusing on tRNA and non-coding RNA.</title>
        <authorList>
            <person name="Behra P.R.K."/>
            <person name="Pettersson B.M.F."/>
            <person name="Ramesh M."/>
            <person name="Das S."/>
            <person name="Dasgupta S."/>
            <person name="Kirsebom L.A."/>
        </authorList>
    </citation>
    <scope>NUCLEOTIDE SEQUENCE</scope>
    <source>
        <strain evidence="3">DSM 45406</strain>
    </source>
</reference>
<evidence type="ECO:0000313" key="6">
    <source>
        <dbReference type="Proteomes" id="UP001140272"/>
    </source>
</evidence>
<reference evidence="4" key="3">
    <citation type="submission" date="2022-08" db="EMBL/GenBank/DDBJ databases">
        <title>Whole genome sequencing of non-tuberculosis mycobacteria type-strains.</title>
        <authorList>
            <person name="Igarashi Y."/>
            <person name="Osugi A."/>
            <person name="Mitarai S."/>
        </authorList>
    </citation>
    <scope>NUCLEOTIDE SEQUENCE</scope>
    <source>
        <strain evidence="4">JCM 16372</strain>
        <plasmid evidence="4">unnamed</plasmid>
    </source>
</reference>
<organism evidence="3 6">
    <name type="scientific">Mycolicibacterium rufum</name>
    <dbReference type="NCBI Taxonomy" id="318424"/>
    <lineage>
        <taxon>Bacteria</taxon>
        <taxon>Bacillati</taxon>
        <taxon>Actinomycetota</taxon>
        <taxon>Actinomycetes</taxon>
        <taxon>Mycobacteriales</taxon>
        <taxon>Mycobacteriaceae</taxon>
        <taxon>Mycolicibacterium</taxon>
    </lineage>
</organism>
<accession>A0A9X2Y9C1</accession>
<feature type="domain" description="PPE" evidence="2">
    <location>
        <begin position="138"/>
        <end position="290"/>
    </location>
</feature>
<name>A0A9X2Y9C1_9MYCO</name>
<dbReference type="InterPro" id="IPR038332">
    <property type="entry name" value="PPE_sf"/>
</dbReference>
<reference evidence="3" key="1">
    <citation type="submission" date="2020-07" db="EMBL/GenBank/DDBJ databases">
        <authorList>
            <person name="Pettersson B.M.F."/>
            <person name="Behra P.R.K."/>
            <person name="Ramesh M."/>
            <person name="Das S."/>
            <person name="Dasgupta S."/>
            <person name="Kirsebom L.A."/>
        </authorList>
    </citation>
    <scope>NUCLEOTIDE SEQUENCE</scope>
    <source>
        <strain evidence="3">DSM 45406</strain>
    </source>
</reference>
<dbReference type="EMBL" id="JACKRN010000004">
    <property type="protein sequence ID" value="MCV7069150.1"/>
    <property type="molecule type" value="Genomic_DNA"/>
</dbReference>
<keyword evidence="5" id="KW-1185">Reference proteome</keyword>
<gene>
    <name evidence="3" type="ORF">H7H73_00035</name>
    <name evidence="4" type="ORF">MJO55_27870</name>
</gene>
<evidence type="ECO:0000256" key="1">
    <source>
        <dbReference type="ARBA" id="ARBA00010652"/>
    </source>
</evidence>
<sequence>MLVGLYVEGDELHGAAATITRSVSTPHALSGVTVAAAAADQVSATVAGVVSTRLAVISGYSTQAASITAAAAVRLHANASTYRDQEELNAAALGSTSAPAPSTTTAPAGVGLSLVAAVAPTGAAMPAGVTPTDGKSIAALIHCGPGPASLLAAADAARAHAAELRNVGNDIRSGRSQLARSWQSPAAQNAQTWLAMLERWYVDHAACAAATGRICAQQAEVFTSTRAATPHLEEFAELERRLIAARQANTASGGRYASVITALQTQLAALQSRAVTAYADYTTRAADLVADTAAAPPQTVQALDNSTIKEAPPGPLPKAPWEYNNGYTTTVHARGPDGTVVDGGSLVSLDDVWKELHRCFNCNFPIGGAPQAFPAVGDQLPLEMKVAGAQLANLPVQVTQIQRTADAIDIEFATLPGHEDGPGSTIHFRWTEQAGTPHLDIRGYITEGPGSDDGPFAAPERLGYTALAKMVWQPYIDNVVTHVVQAKGYEALPRYVVGGH</sequence>
<protein>
    <submittedName>
        <fullName evidence="3">PPE domain-containing protein</fullName>
    </submittedName>
</protein>
<dbReference type="Pfam" id="PF00823">
    <property type="entry name" value="PPE"/>
    <property type="match status" value="1"/>
</dbReference>
<evidence type="ECO:0000313" key="4">
    <source>
        <dbReference type="EMBL" id="ULP39971.1"/>
    </source>
</evidence>
<dbReference type="AlphaFoldDB" id="A0A9X2Y9C1"/>